<feature type="binding site" evidence="6">
    <location>
        <position position="63"/>
    </location>
    <ligand>
        <name>molybdate</name>
        <dbReference type="ChEBI" id="CHEBI:36264"/>
    </ligand>
</feature>
<evidence type="ECO:0000256" key="4">
    <source>
        <dbReference type="ARBA" id="ARBA00022729"/>
    </source>
</evidence>
<reference evidence="8 9" key="1">
    <citation type="submission" date="2017-08" db="EMBL/GenBank/DDBJ databases">
        <title>Infants hospitalized years apart are colonized by the same room-sourced microbial strains.</title>
        <authorList>
            <person name="Brooks B."/>
            <person name="Olm M.R."/>
            <person name="Firek B.A."/>
            <person name="Baker R."/>
            <person name="Thomas B.C."/>
            <person name="Morowitz M.J."/>
            <person name="Banfield J.F."/>
        </authorList>
    </citation>
    <scope>NUCLEOTIDE SEQUENCE [LARGE SCALE GENOMIC DNA]</scope>
    <source>
        <strain evidence="8">S2_005_003_R2_41</strain>
    </source>
</reference>
<comment type="caution">
    <text evidence="8">The sequence shown here is derived from an EMBL/GenBank/DDBJ whole genome shotgun (WGS) entry which is preliminary data.</text>
</comment>
<dbReference type="NCBIfam" id="TIGR01256">
    <property type="entry name" value="modA"/>
    <property type="match status" value="1"/>
</dbReference>
<proteinExistence type="inferred from homology"/>
<dbReference type="GO" id="GO:0015689">
    <property type="term" value="P:molybdate ion transport"/>
    <property type="evidence" value="ECO:0007669"/>
    <property type="project" value="InterPro"/>
</dbReference>
<dbReference type="InterPro" id="IPR050682">
    <property type="entry name" value="ModA/WtpA"/>
</dbReference>
<feature type="binding site" evidence="6">
    <location>
        <position position="35"/>
    </location>
    <ligand>
        <name>molybdate</name>
        <dbReference type="ChEBI" id="CHEBI:36264"/>
    </ligand>
</feature>
<gene>
    <name evidence="8" type="primary">modA</name>
    <name evidence="8" type="ORF">DI563_15170</name>
</gene>
<dbReference type="PANTHER" id="PTHR30632:SF0">
    <property type="entry name" value="SULFATE-BINDING PROTEIN"/>
    <property type="match status" value="1"/>
</dbReference>
<dbReference type="GO" id="GO:0030973">
    <property type="term" value="F:molybdate ion binding"/>
    <property type="evidence" value="ECO:0007669"/>
    <property type="project" value="UniProtKB-ARBA"/>
</dbReference>
<evidence type="ECO:0000256" key="3">
    <source>
        <dbReference type="ARBA" id="ARBA00022723"/>
    </source>
</evidence>
<feature type="binding site" evidence="6">
    <location>
        <position position="172"/>
    </location>
    <ligand>
        <name>molybdate</name>
        <dbReference type="ChEBI" id="CHEBI:36264"/>
    </ligand>
</feature>
<protein>
    <submittedName>
        <fullName evidence="8">Molybdate ABC transporter substrate-binding protein</fullName>
    </submittedName>
</protein>
<feature type="binding site" evidence="6">
    <location>
        <position position="190"/>
    </location>
    <ligand>
        <name>molybdate</name>
        <dbReference type="ChEBI" id="CHEBI:36264"/>
    </ligand>
</feature>
<keyword evidence="4 7" id="KW-0732">Signal</keyword>
<evidence type="ECO:0000256" key="6">
    <source>
        <dbReference type="PIRSR" id="PIRSR004846-1"/>
    </source>
</evidence>
<accession>A0A2W5SEJ5</accession>
<comment type="subunit">
    <text evidence="5">The complex is composed of two ATP-binding proteins (ModC), two transmembrane proteins (ModB) and a solute-binding protein (ModA).</text>
</comment>
<dbReference type="PANTHER" id="PTHR30632">
    <property type="entry name" value="MOLYBDATE-BINDING PERIPLASMIC PROTEIN"/>
    <property type="match status" value="1"/>
</dbReference>
<name>A0A2W5SEJ5_VARPD</name>
<dbReference type="FunFam" id="3.40.190.10:FF:000035">
    <property type="entry name" value="Molybdate ABC transporter substrate-binding protein"/>
    <property type="match status" value="1"/>
</dbReference>
<dbReference type="GO" id="GO:0046872">
    <property type="term" value="F:metal ion binding"/>
    <property type="evidence" value="ECO:0007669"/>
    <property type="project" value="UniProtKB-KW"/>
</dbReference>
<dbReference type="EMBL" id="QFPP01000191">
    <property type="protein sequence ID" value="PZQ73350.1"/>
    <property type="molecule type" value="Genomic_DNA"/>
</dbReference>
<dbReference type="SUPFAM" id="SSF53850">
    <property type="entry name" value="Periplasmic binding protein-like II"/>
    <property type="match status" value="1"/>
</dbReference>
<dbReference type="Gene3D" id="3.40.190.10">
    <property type="entry name" value="Periplasmic binding protein-like II"/>
    <property type="match status" value="2"/>
</dbReference>
<dbReference type="InterPro" id="IPR005950">
    <property type="entry name" value="ModA"/>
</dbReference>
<dbReference type="GO" id="GO:1901359">
    <property type="term" value="F:tungstate binding"/>
    <property type="evidence" value="ECO:0007669"/>
    <property type="project" value="UniProtKB-ARBA"/>
</dbReference>
<dbReference type="PIRSF" id="PIRSF004846">
    <property type="entry name" value="ModA"/>
    <property type="match status" value="1"/>
</dbReference>
<comment type="similarity">
    <text evidence="1">Belongs to the bacterial solute-binding protein ModA family.</text>
</comment>
<dbReference type="AlphaFoldDB" id="A0A2W5SEJ5"/>
<feature type="signal peptide" evidence="7">
    <location>
        <begin position="1"/>
        <end position="25"/>
    </location>
</feature>
<evidence type="ECO:0000256" key="2">
    <source>
        <dbReference type="ARBA" id="ARBA00022505"/>
    </source>
</evidence>
<evidence type="ECO:0000256" key="1">
    <source>
        <dbReference type="ARBA" id="ARBA00009175"/>
    </source>
</evidence>
<dbReference type="Proteomes" id="UP000249135">
    <property type="component" value="Unassembled WGS sequence"/>
</dbReference>
<feature type="chain" id="PRO_5016137866" evidence="7">
    <location>
        <begin position="26"/>
        <end position="253"/>
    </location>
</feature>
<organism evidence="8 9">
    <name type="scientific">Variovorax paradoxus</name>
    <dbReference type="NCBI Taxonomy" id="34073"/>
    <lineage>
        <taxon>Bacteria</taxon>
        <taxon>Pseudomonadati</taxon>
        <taxon>Pseudomonadota</taxon>
        <taxon>Betaproteobacteria</taxon>
        <taxon>Burkholderiales</taxon>
        <taxon>Comamonadaceae</taxon>
        <taxon>Variovorax</taxon>
    </lineage>
</organism>
<sequence>MQTRRWLRTPVLVLALAAASPALWAQEIVVSAAASLTNAFQAIGQAWEKANPGHKATFNFAASGALLAQMQQGAPVDVFASADQPTMDKAAAAKLITTGSRADFVKNELVLVVPAKSALVPKVLGDLTAPDYKRIAAGAPASVPVGRYTMDVIEQAGLAAPLQPKWIYGESVRQVLDYVTRGEVDAGFVYRTDALVKKDGTRVALVVPTPSHVTYPIAQLAASRQPAAAQSFIAFVRGPQGQQILGSFGFSRP</sequence>
<evidence type="ECO:0000256" key="5">
    <source>
        <dbReference type="ARBA" id="ARBA00062515"/>
    </source>
</evidence>
<evidence type="ECO:0000313" key="9">
    <source>
        <dbReference type="Proteomes" id="UP000249135"/>
    </source>
</evidence>
<dbReference type="Pfam" id="PF13531">
    <property type="entry name" value="SBP_bac_11"/>
    <property type="match status" value="1"/>
</dbReference>
<evidence type="ECO:0000256" key="7">
    <source>
        <dbReference type="SAM" id="SignalP"/>
    </source>
</evidence>
<evidence type="ECO:0000313" key="8">
    <source>
        <dbReference type="EMBL" id="PZQ73350.1"/>
    </source>
</evidence>
<keyword evidence="2 6" id="KW-0500">Molybdenum</keyword>
<keyword evidence="3 6" id="KW-0479">Metal-binding</keyword>